<sequence>MRRISDSYKAGILSGSIAIVVMALLFSFKITPITKQLATSYYVIEPETEPHLESEKTNIQKNTNLKPNKTNKAFNEMQKSSQFAPAFQPIAPPKDYVFTKEKYTEAQKNANNKAPIQDSHILESDLNAYQIANALLHEQQSLTQAQKANTQSNVTYALRNRTHIHLPTPAYLCETSGQVIITITVTNLGTVINPIVNTAASSKNKCLQEHALAYAKSARFNAISAQKNQIGSITFYFEGKH</sequence>
<proteinExistence type="predicted"/>
<keyword evidence="7" id="KW-1185">Reference proteome</keyword>
<evidence type="ECO:0000256" key="5">
    <source>
        <dbReference type="SAM" id="Phobius"/>
    </source>
</evidence>
<keyword evidence="4 5" id="KW-0472">Membrane</keyword>
<reference evidence="7" key="1">
    <citation type="journal article" date="2019" name="Int. J. Syst. Evol. Microbiol.">
        <title>The Global Catalogue of Microorganisms (GCM) 10K type strain sequencing project: providing services to taxonomists for standard genome sequencing and annotation.</title>
        <authorList>
            <consortium name="The Broad Institute Genomics Platform"/>
            <consortium name="The Broad Institute Genome Sequencing Center for Infectious Disease"/>
            <person name="Wu L."/>
            <person name="Ma J."/>
        </authorList>
    </citation>
    <scope>NUCLEOTIDE SEQUENCE [LARGE SCALE GENOMIC DNA]</scope>
    <source>
        <strain evidence="7">KCTC 42587</strain>
    </source>
</reference>
<evidence type="ECO:0000256" key="1">
    <source>
        <dbReference type="ARBA" id="ARBA00004167"/>
    </source>
</evidence>
<dbReference type="EMBL" id="JBHULS010000002">
    <property type="protein sequence ID" value="MFD2551205.1"/>
    <property type="molecule type" value="Genomic_DNA"/>
</dbReference>
<keyword evidence="3 5" id="KW-1133">Transmembrane helix</keyword>
<protein>
    <submittedName>
        <fullName evidence="6">Energy transducer TonB</fullName>
    </submittedName>
</protein>
<accession>A0ABW5KS56</accession>
<comment type="caution">
    <text evidence="6">The sequence shown here is derived from an EMBL/GenBank/DDBJ whole genome shotgun (WGS) entry which is preliminary data.</text>
</comment>
<dbReference type="InterPro" id="IPR006260">
    <property type="entry name" value="TonB/TolA_C"/>
</dbReference>
<comment type="subcellular location">
    <subcellularLocation>
        <location evidence="1">Membrane</location>
        <topology evidence="1">Single-pass membrane protein</topology>
    </subcellularLocation>
</comment>
<name>A0ABW5KS56_9FLAO</name>
<gene>
    <name evidence="6" type="ORF">ACFSQP_05195</name>
</gene>
<evidence type="ECO:0000313" key="6">
    <source>
        <dbReference type="EMBL" id="MFD2551205.1"/>
    </source>
</evidence>
<dbReference type="RefSeq" id="WP_376892345.1">
    <property type="nucleotide sequence ID" value="NZ_JBHULS010000002.1"/>
</dbReference>
<evidence type="ECO:0000313" key="7">
    <source>
        <dbReference type="Proteomes" id="UP001597472"/>
    </source>
</evidence>
<evidence type="ECO:0000256" key="3">
    <source>
        <dbReference type="ARBA" id="ARBA00022989"/>
    </source>
</evidence>
<feature type="transmembrane region" description="Helical" evidence="5">
    <location>
        <begin position="12"/>
        <end position="30"/>
    </location>
</feature>
<evidence type="ECO:0000256" key="4">
    <source>
        <dbReference type="ARBA" id="ARBA00023136"/>
    </source>
</evidence>
<evidence type="ECO:0000256" key="2">
    <source>
        <dbReference type="ARBA" id="ARBA00022692"/>
    </source>
</evidence>
<dbReference type="NCBIfam" id="TIGR01352">
    <property type="entry name" value="tonB_Cterm"/>
    <property type="match status" value="1"/>
</dbReference>
<dbReference type="Proteomes" id="UP001597472">
    <property type="component" value="Unassembled WGS sequence"/>
</dbReference>
<keyword evidence="2 5" id="KW-0812">Transmembrane</keyword>
<dbReference type="Gene3D" id="3.30.1150.10">
    <property type="match status" value="1"/>
</dbReference>
<organism evidence="6 7">
    <name type="scientific">Bizionia sediminis</name>
    <dbReference type="NCBI Taxonomy" id="1737064"/>
    <lineage>
        <taxon>Bacteria</taxon>
        <taxon>Pseudomonadati</taxon>
        <taxon>Bacteroidota</taxon>
        <taxon>Flavobacteriia</taxon>
        <taxon>Flavobacteriales</taxon>
        <taxon>Flavobacteriaceae</taxon>
        <taxon>Bizionia</taxon>
    </lineage>
</organism>